<organism evidence="2 3">
    <name type="scientific">Gracilibacillus halophilus YIM-C55.5</name>
    <dbReference type="NCBI Taxonomy" id="1308866"/>
    <lineage>
        <taxon>Bacteria</taxon>
        <taxon>Bacillati</taxon>
        <taxon>Bacillota</taxon>
        <taxon>Bacilli</taxon>
        <taxon>Bacillales</taxon>
        <taxon>Bacillaceae</taxon>
        <taxon>Gracilibacillus</taxon>
    </lineage>
</organism>
<dbReference type="AlphaFoldDB" id="N4W8W9"/>
<name>N4W8W9_9BACI</name>
<feature type="transmembrane region" description="Helical" evidence="1">
    <location>
        <begin position="52"/>
        <end position="71"/>
    </location>
</feature>
<keyword evidence="1" id="KW-0472">Membrane</keyword>
<keyword evidence="1" id="KW-1133">Transmembrane helix</keyword>
<sequence length="94" mass="10917">MPDFTLFIAILIMTAIQYFMATRSSPLWGIIMPLGFVAVMTWMIITNQIDSTVKYTILLIVGLLLLIEEWVRGRKSLNNKRQIEMNKMKSHDLK</sequence>
<keyword evidence="3" id="KW-1185">Reference proteome</keyword>
<proteinExistence type="predicted"/>
<accession>N4W8W9</accession>
<reference evidence="2 3" key="1">
    <citation type="submission" date="2013-03" db="EMBL/GenBank/DDBJ databases">
        <title>Draft genome sequence of Gracibacillus halophilus YIM-C55.5, a moderately halophilic and thermophilic organism from the Xiaochaidamu salt lake.</title>
        <authorList>
            <person name="Sugumar T."/>
            <person name="Polireddy D.R."/>
            <person name="Antony A."/>
            <person name="Madhava Y.R."/>
            <person name="Sivakumar N."/>
        </authorList>
    </citation>
    <scope>NUCLEOTIDE SEQUENCE [LARGE SCALE GENOMIC DNA]</scope>
    <source>
        <strain evidence="2 3">YIM-C55.5</strain>
    </source>
</reference>
<dbReference type="eggNOG" id="ENOG5032ZN6">
    <property type="taxonomic scope" value="Bacteria"/>
</dbReference>
<dbReference type="EMBL" id="APML01000082">
    <property type="protein sequence ID" value="ENH95674.1"/>
    <property type="molecule type" value="Genomic_DNA"/>
</dbReference>
<evidence type="ECO:0000313" key="2">
    <source>
        <dbReference type="EMBL" id="ENH95674.1"/>
    </source>
</evidence>
<feature type="transmembrane region" description="Helical" evidence="1">
    <location>
        <begin position="28"/>
        <end position="46"/>
    </location>
</feature>
<evidence type="ECO:0000256" key="1">
    <source>
        <dbReference type="SAM" id="Phobius"/>
    </source>
</evidence>
<gene>
    <name evidence="2" type="ORF">J416_14867</name>
</gene>
<feature type="transmembrane region" description="Helical" evidence="1">
    <location>
        <begin position="6"/>
        <end position="21"/>
    </location>
</feature>
<protein>
    <submittedName>
        <fullName evidence="2">Uncharacterized protein</fullName>
    </submittedName>
</protein>
<dbReference type="OrthoDB" id="2413078at2"/>
<keyword evidence="1" id="KW-0812">Transmembrane</keyword>
<comment type="caution">
    <text evidence="2">The sequence shown here is derived from an EMBL/GenBank/DDBJ whole genome shotgun (WGS) entry which is preliminary data.</text>
</comment>
<evidence type="ECO:0000313" key="3">
    <source>
        <dbReference type="Proteomes" id="UP000012283"/>
    </source>
</evidence>
<dbReference type="RefSeq" id="WP_003474167.1">
    <property type="nucleotide sequence ID" value="NZ_APML01000082.1"/>
</dbReference>
<dbReference type="STRING" id="1308866.J416_14867"/>
<dbReference type="Proteomes" id="UP000012283">
    <property type="component" value="Unassembled WGS sequence"/>
</dbReference>